<accession>A0A9N9P986</accession>
<sequence length="135" mass="16462">DDEFNIVSDNSDNIKYKKNYENEFELLKRESENFINNWNRKENNKIFNNKKLKIDENIDESINDMGYKYNETNFEDFELLLKEENLSTQYLKNFLTKNINNIKGLRINIKEEKITTPLYKNQELFVIENFRKETK</sequence>
<dbReference type="Proteomes" id="UP000789405">
    <property type="component" value="Unassembled WGS sequence"/>
</dbReference>
<protein>
    <submittedName>
        <fullName evidence="1">6593_t:CDS:1</fullName>
    </submittedName>
</protein>
<gene>
    <name evidence="1" type="ORF">DERYTH_LOCUS26451</name>
</gene>
<reference evidence="1" key="1">
    <citation type="submission" date="2021-06" db="EMBL/GenBank/DDBJ databases">
        <authorList>
            <person name="Kallberg Y."/>
            <person name="Tangrot J."/>
            <person name="Rosling A."/>
        </authorList>
    </citation>
    <scope>NUCLEOTIDE SEQUENCE</scope>
    <source>
        <strain evidence="1">MA453B</strain>
    </source>
</reference>
<keyword evidence="2" id="KW-1185">Reference proteome</keyword>
<comment type="caution">
    <text evidence="1">The sequence shown here is derived from an EMBL/GenBank/DDBJ whole genome shotgun (WGS) entry which is preliminary data.</text>
</comment>
<evidence type="ECO:0000313" key="2">
    <source>
        <dbReference type="Proteomes" id="UP000789405"/>
    </source>
</evidence>
<evidence type="ECO:0000313" key="1">
    <source>
        <dbReference type="EMBL" id="CAG8817511.1"/>
    </source>
</evidence>
<dbReference type="EMBL" id="CAJVPY010055347">
    <property type="protein sequence ID" value="CAG8817511.1"/>
    <property type="molecule type" value="Genomic_DNA"/>
</dbReference>
<dbReference type="AlphaFoldDB" id="A0A9N9P986"/>
<name>A0A9N9P986_9GLOM</name>
<dbReference type="OrthoDB" id="10524767at2759"/>
<feature type="non-terminal residue" evidence="1">
    <location>
        <position position="135"/>
    </location>
</feature>
<feature type="non-terminal residue" evidence="1">
    <location>
        <position position="1"/>
    </location>
</feature>
<proteinExistence type="predicted"/>
<organism evidence="1 2">
    <name type="scientific">Dentiscutata erythropus</name>
    <dbReference type="NCBI Taxonomy" id="1348616"/>
    <lineage>
        <taxon>Eukaryota</taxon>
        <taxon>Fungi</taxon>
        <taxon>Fungi incertae sedis</taxon>
        <taxon>Mucoromycota</taxon>
        <taxon>Glomeromycotina</taxon>
        <taxon>Glomeromycetes</taxon>
        <taxon>Diversisporales</taxon>
        <taxon>Gigasporaceae</taxon>
        <taxon>Dentiscutata</taxon>
    </lineage>
</organism>